<keyword evidence="2" id="KW-1185">Reference proteome</keyword>
<sequence>MSSRGREYDRHSSTRTRSRSGAFLEALGGGHVRDAIGALKPGPDPSSEDRHHHHRRHHGDDDYYYYDEYLSDDGDDDYYYYEETRPHQRHRSTHTERRSHDKRVRDRPSRRSASTGPNLKQAAEAAVAAGVVEAWRSRRDRDRTARVATAAIGAAATDALINKDGDRTKKRHVIESVIAGLAENRVVNGSRR</sequence>
<accession>A0ACB9ZCJ3</accession>
<evidence type="ECO:0000313" key="2">
    <source>
        <dbReference type="Proteomes" id="UP001497700"/>
    </source>
</evidence>
<dbReference type="EMBL" id="MU393435">
    <property type="protein sequence ID" value="KAI4868738.1"/>
    <property type="molecule type" value="Genomic_DNA"/>
</dbReference>
<reference evidence="1 2" key="1">
    <citation type="journal article" date="2022" name="New Phytol.">
        <title>Ecological generalism drives hyperdiversity of secondary metabolite gene clusters in xylarialean endophytes.</title>
        <authorList>
            <person name="Franco M.E.E."/>
            <person name="Wisecaver J.H."/>
            <person name="Arnold A.E."/>
            <person name="Ju Y.M."/>
            <person name="Slot J.C."/>
            <person name="Ahrendt S."/>
            <person name="Moore L.P."/>
            <person name="Eastman K.E."/>
            <person name="Scott K."/>
            <person name="Konkel Z."/>
            <person name="Mondo S.J."/>
            <person name="Kuo A."/>
            <person name="Hayes R.D."/>
            <person name="Haridas S."/>
            <person name="Andreopoulos B."/>
            <person name="Riley R."/>
            <person name="LaButti K."/>
            <person name="Pangilinan J."/>
            <person name="Lipzen A."/>
            <person name="Amirebrahimi M."/>
            <person name="Yan J."/>
            <person name="Adam C."/>
            <person name="Keymanesh K."/>
            <person name="Ng V."/>
            <person name="Louie K."/>
            <person name="Northen T."/>
            <person name="Drula E."/>
            <person name="Henrissat B."/>
            <person name="Hsieh H.M."/>
            <person name="Youens-Clark K."/>
            <person name="Lutzoni F."/>
            <person name="Miadlikowska J."/>
            <person name="Eastwood D.C."/>
            <person name="Hamelin R.C."/>
            <person name="Grigoriev I.V."/>
            <person name="U'Ren J.M."/>
        </authorList>
    </citation>
    <scope>NUCLEOTIDE SEQUENCE [LARGE SCALE GENOMIC DNA]</scope>
    <source>
        <strain evidence="1 2">CBS 119005</strain>
    </source>
</reference>
<gene>
    <name evidence="1" type="ORF">F4820DRAFT_408613</name>
</gene>
<dbReference type="Proteomes" id="UP001497700">
    <property type="component" value="Unassembled WGS sequence"/>
</dbReference>
<name>A0ACB9ZCJ3_9PEZI</name>
<organism evidence="1 2">
    <name type="scientific">Hypoxylon rubiginosum</name>
    <dbReference type="NCBI Taxonomy" id="110542"/>
    <lineage>
        <taxon>Eukaryota</taxon>
        <taxon>Fungi</taxon>
        <taxon>Dikarya</taxon>
        <taxon>Ascomycota</taxon>
        <taxon>Pezizomycotina</taxon>
        <taxon>Sordariomycetes</taxon>
        <taxon>Xylariomycetidae</taxon>
        <taxon>Xylariales</taxon>
        <taxon>Hypoxylaceae</taxon>
        <taxon>Hypoxylon</taxon>
    </lineage>
</organism>
<evidence type="ECO:0000313" key="1">
    <source>
        <dbReference type="EMBL" id="KAI4868738.1"/>
    </source>
</evidence>
<proteinExistence type="predicted"/>
<comment type="caution">
    <text evidence="1">The sequence shown here is derived from an EMBL/GenBank/DDBJ whole genome shotgun (WGS) entry which is preliminary data.</text>
</comment>
<protein>
    <submittedName>
        <fullName evidence="1">Uncharacterized protein</fullName>
    </submittedName>
</protein>